<dbReference type="Proteomes" id="UP001194580">
    <property type="component" value="Unassembled WGS sequence"/>
</dbReference>
<evidence type="ECO:0000313" key="2">
    <source>
        <dbReference type="Proteomes" id="UP001194580"/>
    </source>
</evidence>
<feature type="non-terminal residue" evidence="1">
    <location>
        <position position="390"/>
    </location>
</feature>
<protein>
    <submittedName>
        <fullName evidence="1">Uncharacterized protein</fullName>
    </submittedName>
</protein>
<organism evidence="1 2">
    <name type="scientific">Linnemannia exigua</name>
    <dbReference type="NCBI Taxonomy" id="604196"/>
    <lineage>
        <taxon>Eukaryota</taxon>
        <taxon>Fungi</taxon>
        <taxon>Fungi incertae sedis</taxon>
        <taxon>Mucoromycota</taxon>
        <taxon>Mortierellomycotina</taxon>
        <taxon>Mortierellomycetes</taxon>
        <taxon>Mortierellales</taxon>
        <taxon>Mortierellaceae</taxon>
        <taxon>Linnemannia</taxon>
    </lineage>
</organism>
<gene>
    <name evidence="1" type="ORF">BGZ95_007635</name>
</gene>
<accession>A0AAD4H1K9</accession>
<dbReference type="AlphaFoldDB" id="A0AAD4H1K9"/>
<reference evidence="1" key="1">
    <citation type="journal article" date="2020" name="Fungal Divers.">
        <title>Resolving the Mortierellaceae phylogeny through synthesis of multi-gene phylogenetics and phylogenomics.</title>
        <authorList>
            <person name="Vandepol N."/>
            <person name="Liber J."/>
            <person name="Desiro A."/>
            <person name="Na H."/>
            <person name="Kennedy M."/>
            <person name="Barry K."/>
            <person name="Grigoriev I.V."/>
            <person name="Miller A.N."/>
            <person name="O'Donnell K."/>
            <person name="Stajich J.E."/>
            <person name="Bonito G."/>
        </authorList>
    </citation>
    <scope>NUCLEOTIDE SEQUENCE</scope>
    <source>
        <strain evidence="1">NRRL 28262</strain>
    </source>
</reference>
<keyword evidence="2" id="KW-1185">Reference proteome</keyword>
<sequence>MDMSPIYAVLSPDGTKVAITVNRTVQIHESSTGILLGVHTKGVMSDNNSEVVLGNEYFVVRDSSRSPSESAKIRSVVRIKDMEVIKSASTSLHEDYRITYPLASMNTIAAYKQGSVLNIMRLTGIETSRVHHPCGNAPCEPSEVLIDVFVIKNQFTYSSETGEVFHAKCRQEHHNGCFYMILEITVDNGTHDPSTASPLPPTKSMILPLGATSASFRGFYLPKPSKLIIFVEGYLKIWTLSSTAEHICQLDYIWGTLSYEPEHTADYCHRPLIKAWACPHGTRMKFHLGKCVWYKNHKVVDGDPTSTLYDVLTVPPQQKDETVMTTEAERLEYGIFCLIDEYRNSDLDRKNDITRYLLTCIRPSIFNPVSCLVPLCKAWSPKNRDLLLEL</sequence>
<proteinExistence type="predicted"/>
<name>A0AAD4H1K9_9FUNG</name>
<dbReference type="EMBL" id="JAAAIL010003794">
    <property type="protein sequence ID" value="KAG0249185.1"/>
    <property type="molecule type" value="Genomic_DNA"/>
</dbReference>
<comment type="caution">
    <text evidence="1">The sequence shown here is derived from an EMBL/GenBank/DDBJ whole genome shotgun (WGS) entry which is preliminary data.</text>
</comment>
<evidence type="ECO:0000313" key="1">
    <source>
        <dbReference type="EMBL" id="KAG0249185.1"/>
    </source>
</evidence>